<keyword evidence="2 7" id="KW-0004">4Fe-4S</keyword>
<dbReference type="PROSITE" id="PS51379">
    <property type="entry name" value="4FE4S_FER_2"/>
    <property type="match status" value="2"/>
</dbReference>
<keyword evidence="7" id="KW-0874">Quinone</keyword>
<dbReference type="PANTHER" id="PTHR10849">
    <property type="entry name" value="NADH DEHYDROGENASE UBIQUINONE IRON-SULFUR PROTEIN 8, MITOCHONDRIAL"/>
    <property type="match status" value="1"/>
</dbReference>
<keyword evidence="7" id="KW-0520">NAD</keyword>
<comment type="cofactor">
    <cofactor evidence="7">
        <name>[4Fe-4S] cluster</name>
        <dbReference type="ChEBI" id="CHEBI:49883"/>
    </cofactor>
    <text evidence="7">Binds 2 [4Fe-4S] clusters per subunit.</text>
</comment>
<reference evidence="9" key="1">
    <citation type="submission" date="2022-03" db="EMBL/GenBank/DDBJ databases">
        <title>Complete genome sequence of Caldinitratiruptor microaerophilus.</title>
        <authorList>
            <person name="Mukaiyama R."/>
            <person name="Nishiyama T."/>
            <person name="Ueda K."/>
        </authorList>
    </citation>
    <scope>NUCLEOTIDE SEQUENCE</scope>
    <source>
        <strain evidence="9">JCM 16183</strain>
    </source>
</reference>
<comment type="subunit">
    <text evidence="7">NDH-1 is composed of 14 different subunits. Subunits NuoA, H, J, K, L, M, N constitute the membrane sector of the complex.</text>
</comment>
<name>A0AA35CLE3_9FIRM</name>
<keyword evidence="5 7" id="KW-0408">Iron</keyword>
<dbReference type="InterPro" id="IPR017896">
    <property type="entry name" value="4Fe4S_Fe-S-bd"/>
</dbReference>
<evidence type="ECO:0000256" key="2">
    <source>
        <dbReference type="ARBA" id="ARBA00022485"/>
    </source>
</evidence>
<evidence type="ECO:0000313" key="9">
    <source>
        <dbReference type="EMBL" id="BDG59456.1"/>
    </source>
</evidence>
<evidence type="ECO:0000256" key="1">
    <source>
        <dbReference type="ARBA" id="ARBA00010277"/>
    </source>
</evidence>
<feature type="binding site" evidence="7">
    <location>
        <position position="61"/>
    </location>
    <ligand>
        <name>[4Fe-4S] cluster</name>
        <dbReference type="ChEBI" id="CHEBI:49883"/>
        <label>1</label>
    </ligand>
</feature>
<dbReference type="EMBL" id="AP025628">
    <property type="protein sequence ID" value="BDG59456.1"/>
    <property type="molecule type" value="Genomic_DNA"/>
</dbReference>
<keyword evidence="4 7" id="KW-1278">Translocase</keyword>
<keyword evidence="7" id="KW-0472">Membrane</keyword>
<dbReference type="GO" id="GO:0048038">
    <property type="term" value="F:quinone binding"/>
    <property type="evidence" value="ECO:0007669"/>
    <property type="project" value="UniProtKB-KW"/>
</dbReference>
<dbReference type="HAMAP" id="MF_01351">
    <property type="entry name" value="NDH1_NuoI"/>
    <property type="match status" value="1"/>
</dbReference>
<dbReference type="EC" id="7.1.1.-" evidence="7"/>
<feature type="domain" description="4Fe-4S ferredoxin-type" evidence="8">
    <location>
        <begin position="91"/>
        <end position="120"/>
    </location>
</feature>
<dbReference type="Pfam" id="PF12838">
    <property type="entry name" value="Fer4_7"/>
    <property type="match status" value="1"/>
</dbReference>
<comment type="catalytic activity">
    <reaction evidence="7">
        <text>a quinone + NADH + 5 H(+)(in) = a quinol + NAD(+) + 4 H(+)(out)</text>
        <dbReference type="Rhea" id="RHEA:57888"/>
        <dbReference type="ChEBI" id="CHEBI:15378"/>
        <dbReference type="ChEBI" id="CHEBI:24646"/>
        <dbReference type="ChEBI" id="CHEBI:57540"/>
        <dbReference type="ChEBI" id="CHEBI:57945"/>
        <dbReference type="ChEBI" id="CHEBI:132124"/>
    </reaction>
</comment>
<dbReference type="NCBIfam" id="NF004538">
    <property type="entry name" value="PRK05888.1-4"/>
    <property type="match status" value="1"/>
</dbReference>
<feature type="binding site" evidence="7">
    <location>
        <position position="100"/>
    </location>
    <ligand>
        <name>[4Fe-4S] cluster</name>
        <dbReference type="ChEBI" id="CHEBI:49883"/>
        <label>2</label>
    </ligand>
</feature>
<dbReference type="SUPFAM" id="SSF54862">
    <property type="entry name" value="4Fe-4S ferredoxins"/>
    <property type="match status" value="1"/>
</dbReference>
<dbReference type="GO" id="GO:0050136">
    <property type="term" value="F:NADH dehydrogenase (quinone) (non-electrogenic) activity"/>
    <property type="evidence" value="ECO:0007669"/>
    <property type="project" value="UniProtKB-UniRule"/>
</dbReference>
<organism evidence="9 10">
    <name type="scientific">Caldinitratiruptor microaerophilus</name>
    <dbReference type="NCBI Taxonomy" id="671077"/>
    <lineage>
        <taxon>Bacteria</taxon>
        <taxon>Bacillati</taxon>
        <taxon>Bacillota</taxon>
        <taxon>Clostridia</taxon>
        <taxon>Eubacteriales</taxon>
        <taxon>Symbiobacteriaceae</taxon>
        <taxon>Caldinitratiruptor</taxon>
    </lineage>
</organism>
<keyword evidence="7" id="KW-1003">Cell membrane</keyword>
<dbReference type="GO" id="GO:0009060">
    <property type="term" value="P:aerobic respiration"/>
    <property type="evidence" value="ECO:0007669"/>
    <property type="project" value="TreeGrafter"/>
</dbReference>
<gene>
    <name evidence="7 9" type="primary">nuoI</name>
    <name evidence="9" type="ORF">caldi_05460</name>
</gene>
<dbReference type="Proteomes" id="UP001163687">
    <property type="component" value="Chromosome"/>
</dbReference>
<evidence type="ECO:0000256" key="5">
    <source>
        <dbReference type="ARBA" id="ARBA00023004"/>
    </source>
</evidence>
<evidence type="ECO:0000256" key="6">
    <source>
        <dbReference type="ARBA" id="ARBA00023014"/>
    </source>
</evidence>
<dbReference type="PROSITE" id="PS00198">
    <property type="entry name" value="4FE4S_FER_1"/>
    <property type="match status" value="2"/>
</dbReference>
<protein>
    <recommendedName>
        <fullName evidence="7">NADH-quinone oxidoreductase subunit I</fullName>
        <ecNumber evidence="7">7.1.1.-</ecNumber>
    </recommendedName>
    <alternativeName>
        <fullName evidence="7">NADH dehydrogenase I subunit I</fullName>
    </alternativeName>
    <alternativeName>
        <fullName evidence="7">NDH-1 subunit I</fullName>
    </alternativeName>
</protein>
<keyword evidence="3 7" id="KW-0479">Metal-binding</keyword>
<dbReference type="GO" id="GO:0005886">
    <property type="term" value="C:plasma membrane"/>
    <property type="evidence" value="ECO:0007669"/>
    <property type="project" value="UniProtKB-SubCell"/>
</dbReference>
<feature type="binding site" evidence="7">
    <location>
        <position position="65"/>
    </location>
    <ligand>
        <name>[4Fe-4S] cluster</name>
        <dbReference type="ChEBI" id="CHEBI:49883"/>
        <label>2</label>
    </ligand>
</feature>
<keyword evidence="6 7" id="KW-0411">Iron-sulfur</keyword>
<dbReference type="NCBIfam" id="TIGR01971">
    <property type="entry name" value="NuoI"/>
    <property type="match status" value="1"/>
</dbReference>
<dbReference type="GO" id="GO:0005506">
    <property type="term" value="F:iron ion binding"/>
    <property type="evidence" value="ECO:0007669"/>
    <property type="project" value="UniProtKB-UniRule"/>
</dbReference>
<feature type="binding site" evidence="7">
    <location>
        <position position="55"/>
    </location>
    <ligand>
        <name>[4Fe-4S] cluster</name>
        <dbReference type="ChEBI" id="CHEBI:49883"/>
        <label>1</label>
    </ligand>
</feature>
<dbReference type="AlphaFoldDB" id="A0AA35CLE3"/>
<evidence type="ECO:0000259" key="8">
    <source>
        <dbReference type="PROSITE" id="PS51379"/>
    </source>
</evidence>
<feature type="binding site" evidence="7">
    <location>
        <position position="103"/>
    </location>
    <ligand>
        <name>[4Fe-4S] cluster</name>
        <dbReference type="ChEBI" id="CHEBI:49883"/>
        <label>2</label>
    </ligand>
</feature>
<sequence length="165" mass="18511">MEGVLKAIAKGLGTTLRVLFKPPSTYEYPEKKKPRAARFRGRHELRIYENGLEMCVGCELCQVACPANAITVVAAENDPAAPHSPGERYGYKYQVDLLRCIFCGLCEEACPTDCLHLTQEFELAAFTREAEVYQKDRLLARRPSGYRVPENVYPPYTGRKAAVHA</sequence>
<proteinExistence type="inferred from homology"/>
<keyword evidence="10" id="KW-1185">Reference proteome</keyword>
<dbReference type="KEGG" id="cmic:caldi_05460"/>
<feature type="domain" description="4Fe-4S ferredoxin-type" evidence="8">
    <location>
        <begin position="45"/>
        <end position="75"/>
    </location>
</feature>
<feature type="binding site" evidence="7">
    <location>
        <position position="106"/>
    </location>
    <ligand>
        <name>[4Fe-4S] cluster</name>
        <dbReference type="ChEBI" id="CHEBI:49883"/>
        <label>2</label>
    </ligand>
</feature>
<comment type="subcellular location">
    <subcellularLocation>
        <location evidence="7">Cell membrane</location>
        <topology evidence="7">Peripheral membrane protein</topology>
    </subcellularLocation>
</comment>
<accession>A0AA35CLE3</accession>
<evidence type="ECO:0000256" key="3">
    <source>
        <dbReference type="ARBA" id="ARBA00022723"/>
    </source>
</evidence>
<dbReference type="Gene3D" id="3.30.70.3270">
    <property type="match status" value="1"/>
</dbReference>
<dbReference type="GO" id="GO:0051539">
    <property type="term" value="F:4 iron, 4 sulfur cluster binding"/>
    <property type="evidence" value="ECO:0007669"/>
    <property type="project" value="UniProtKB-KW"/>
</dbReference>
<keyword evidence="7" id="KW-0830">Ubiquinone</keyword>
<dbReference type="InterPro" id="IPR010226">
    <property type="entry name" value="NADH_quinone_OxRdtase_chainI"/>
</dbReference>
<comment type="similarity">
    <text evidence="1 7">Belongs to the complex I 23 kDa subunit family.</text>
</comment>
<evidence type="ECO:0000256" key="7">
    <source>
        <dbReference type="HAMAP-Rule" id="MF_01351"/>
    </source>
</evidence>
<comment type="function">
    <text evidence="7">NDH-1 shuttles electrons from NADH, via FMN and iron-sulfur (Fe-S) centers, to quinones in the respiratory chain. The immediate electron acceptor for the enzyme in this species is believed to be ubiquinone. Couples the redox reaction to proton translocation (for every two electrons transferred, four hydrogen ions are translocated across the cytoplasmic membrane), and thus conserves the redox energy in a proton gradient.</text>
</comment>
<evidence type="ECO:0000313" key="10">
    <source>
        <dbReference type="Proteomes" id="UP001163687"/>
    </source>
</evidence>
<feature type="binding site" evidence="7">
    <location>
        <position position="58"/>
    </location>
    <ligand>
        <name>[4Fe-4S] cluster</name>
        <dbReference type="ChEBI" id="CHEBI:49883"/>
        <label>1</label>
    </ligand>
</feature>
<dbReference type="PANTHER" id="PTHR10849:SF20">
    <property type="entry name" value="NADH DEHYDROGENASE [UBIQUINONE] IRON-SULFUR PROTEIN 8, MITOCHONDRIAL"/>
    <property type="match status" value="1"/>
</dbReference>
<dbReference type="InterPro" id="IPR017900">
    <property type="entry name" value="4Fe4S_Fe_S_CS"/>
</dbReference>
<dbReference type="NCBIfam" id="NF004537">
    <property type="entry name" value="PRK05888.1-3"/>
    <property type="match status" value="1"/>
</dbReference>
<feature type="binding site" evidence="7">
    <location>
        <position position="110"/>
    </location>
    <ligand>
        <name>[4Fe-4S] cluster</name>
        <dbReference type="ChEBI" id="CHEBI:49883"/>
        <label>1</label>
    </ligand>
</feature>
<evidence type="ECO:0000256" key="4">
    <source>
        <dbReference type="ARBA" id="ARBA00022967"/>
    </source>
</evidence>